<dbReference type="AlphaFoldDB" id="A0A7X0KTL6"/>
<dbReference type="Pfam" id="PF04230">
    <property type="entry name" value="PS_pyruv_trans"/>
    <property type="match status" value="1"/>
</dbReference>
<keyword evidence="3" id="KW-1185">Reference proteome</keyword>
<proteinExistence type="predicted"/>
<dbReference type="RefSeq" id="WP_184749542.1">
    <property type="nucleotide sequence ID" value="NZ_BAAAJR010000003.1"/>
</dbReference>
<dbReference type="InterPro" id="IPR007345">
    <property type="entry name" value="Polysacch_pyruvyl_Trfase"/>
</dbReference>
<protein>
    <submittedName>
        <fullName evidence="2">Polysaccharide pyruvyl transferase WcaK-like protein</fullName>
    </submittedName>
</protein>
<organism evidence="2 3">
    <name type="scientific">Microbacterium thalassium</name>
    <dbReference type="NCBI Taxonomy" id="362649"/>
    <lineage>
        <taxon>Bacteria</taxon>
        <taxon>Bacillati</taxon>
        <taxon>Actinomycetota</taxon>
        <taxon>Actinomycetes</taxon>
        <taxon>Micrococcales</taxon>
        <taxon>Microbacteriaceae</taxon>
        <taxon>Microbacterium</taxon>
    </lineage>
</organism>
<evidence type="ECO:0000313" key="2">
    <source>
        <dbReference type="EMBL" id="MBB6390270.1"/>
    </source>
</evidence>
<sequence length="410" mass="42776">MRPPAWLLAPLRSPAALRAVDRVALHAAPSAGGDGHVVLAPPGRGNIGDQALVEAFVEAVEGPVTVIVRAPDDIDIPERLAPRMRTVALPALVYGSAVGRARDLRRLNSAVAGAATFAILGADIMDGAYVARASVGRALLARRFAELGWDCRVIGFSWNAAPAAVALDALRSADRAGSVLYVRDPRSAERARGDGLRAQDSADIVFTAASRDPGVVDRLLPDLAPEEPLALVNASGLVGARLGGYADAIRRLRESGRRVLIVPHVSRHGADDIPLCTALADVFAADAGVVLVPELLTPPEIRSLGARASVVVTGRMHLAVMSLTAGTPALTVATQGKVEGLMDLFGTPELCIAPGDDFDHDLPAAVQAVIAQEDSLRSRILAARDEVVSRAWRNVDGMAAAIPDSDEVAA</sequence>
<reference evidence="2 3" key="1">
    <citation type="submission" date="2020-08" db="EMBL/GenBank/DDBJ databases">
        <title>Sequencing the genomes of 1000 actinobacteria strains.</title>
        <authorList>
            <person name="Klenk H.-P."/>
        </authorList>
    </citation>
    <scope>NUCLEOTIDE SEQUENCE [LARGE SCALE GENOMIC DNA]</scope>
    <source>
        <strain evidence="2 3">DSM 12511</strain>
    </source>
</reference>
<comment type="caution">
    <text evidence="2">The sequence shown here is derived from an EMBL/GenBank/DDBJ whole genome shotgun (WGS) entry which is preliminary data.</text>
</comment>
<dbReference type="PANTHER" id="PTHR36836">
    <property type="entry name" value="COLANIC ACID BIOSYNTHESIS PROTEIN WCAK"/>
    <property type="match status" value="1"/>
</dbReference>
<dbReference type="GO" id="GO:0016740">
    <property type="term" value="F:transferase activity"/>
    <property type="evidence" value="ECO:0007669"/>
    <property type="project" value="UniProtKB-KW"/>
</dbReference>
<dbReference type="EMBL" id="JACHML010000001">
    <property type="protein sequence ID" value="MBB6390270.1"/>
    <property type="molecule type" value="Genomic_DNA"/>
</dbReference>
<evidence type="ECO:0000313" key="3">
    <source>
        <dbReference type="Proteomes" id="UP000537775"/>
    </source>
</evidence>
<gene>
    <name evidence="2" type="ORF">HD594_000583</name>
</gene>
<dbReference type="Proteomes" id="UP000537775">
    <property type="component" value="Unassembled WGS sequence"/>
</dbReference>
<evidence type="ECO:0000259" key="1">
    <source>
        <dbReference type="Pfam" id="PF04230"/>
    </source>
</evidence>
<dbReference type="PANTHER" id="PTHR36836:SF1">
    <property type="entry name" value="COLANIC ACID BIOSYNTHESIS PROTEIN WCAK"/>
    <property type="match status" value="1"/>
</dbReference>
<name>A0A7X0KTL6_9MICO</name>
<feature type="domain" description="Polysaccharide pyruvyl transferase" evidence="1">
    <location>
        <begin position="46"/>
        <end position="334"/>
    </location>
</feature>
<accession>A0A7X0KTL6</accession>
<keyword evidence="2" id="KW-0808">Transferase</keyword>